<dbReference type="PANTHER" id="PTHR36509">
    <property type="entry name" value="BLL3101 PROTEIN"/>
    <property type="match status" value="1"/>
</dbReference>
<gene>
    <name evidence="2" type="ORF">OCOJLMKI_1301</name>
</gene>
<dbReference type="InterPro" id="IPR010621">
    <property type="entry name" value="DUF1214"/>
</dbReference>
<evidence type="ECO:0000313" key="3">
    <source>
        <dbReference type="Proteomes" id="UP001055125"/>
    </source>
</evidence>
<dbReference type="PIRSF" id="PIRSF009471">
    <property type="entry name" value="UCP009471"/>
    <property type="match status" value="1"/>
</dbReference>
<name>A0ABQ4RTJ1_9HYPH</name>
<reference evidence="2" key="2">
    <citation type="submission" date="2021-08" db="EMBL/GenBank/DDBJ databases">
        <authorList>
            <person name="Tani A."/>
            <person name="Ola A."/>
            <person name="Ogura Y."/>
            <person name="Katsura K."/>
            <person name="Hayashi T."/>
        </authorList>
    </citation>
    <scope>NUCLEOTIDE SEQUENCE</scope>
    <source>
        <strain evidence="2">DSM 19015</strain>
    </source>
</reference>
<dbReference type="Proteomes" id="UP001055125">
    <property type="component" value="Unassembled WGS sequence"/>
</dbReference>
<feature type="domain" description="DUF1214" evidence="1">
    <location>
        <begin position="103"/>
        <end position="201"/>
    </location>
</feature>
<proteinExistence type="predicted"/>
<dbReference type="SUPFAM" id="SSF160935">
    <property type="entry name" value="VPA0735-like"/>
    <property type="match status" value="1"/>
</dbReference>
<dbReference type="EMBL" id="BPQP01000019">
    <property type="protein sequence ID" value="GJD94100.1"/>
    <property type="molecule type" value="Genomic_DNA"/>
</dbReference>
<dbReference type="PANTHER" id="PTHR36509:SF2">
    <property type="entry name" value="BLL3101 PROTEIN"/>
    <property type="match status" value="1"/>
</dbReference>
<evidence type="ECO:0000313" key="2">
    <source>
        <dbReference type="EMBL" id="GJD94100.1"/>
    </source>
</evidence>
<reference evidence="2" key="1">
    <citation type="journal article" date="2021" name="Front. Microbiol.">
        <title>Comprehensive Comparative Genomics and Phenotyping of Methylobacterium Species.</title>
        <authorList>
            <person name="Alessa O."/>
            <person name="Ogura Y."/>
            <person name="Fujitani Y."/>
            <person name="Takami H."/>
            <person name="Hayashi T."/>
            <person name="Sahin N."/>
            <person name="Tani A."/>
        </authorList>
    </citation>
    <scope>NUCLEOTIDE SEQUENCE</scope>
    <source>
        <strain evidence="2">DSM 19015</strain>
    </source>
</reference>
<accession>A0ABQ4RTJ1</accession>
<organism evidence="2 3">
    <name type="scientific">Methylobacterium iners</name>
    <dbReference type="NCBI Taxonomy" id="418707"/>
    <lineage>
        <taxon>Bacteria</taxon>
        <taxon>Pseudomonadati</taxon>
        <taxon>Pseudomonadota</taxon>
        <taxon>Alphaproteobacteria</taxon>
        <taxon>Hyphomicrobiales</taxon>
        <taxon>Methylobacteriaceae</taxon>
        <taxon>Methylobacterium</taxon>
    </lineage>
</organism>
<dbReference type="Gene3D" id="2.60.120.1600">
    <property type="match status" value="1"/>
</dbReference>
<sequence length="225" mass="23251">MSQADAAAPGSFPARARGGLLRQVVGGVVRRASDVSLVIYALALGGGLGLASADYATRGGYPFGGVAVGAWTAWPRTGSVGSDPYARAVNARRGEVPLAVGEGMLLTAAEDNTGRALDATCSYTVSGRTPPARAWTLTIAGRGARDPGRPLLREGFTSTEVLREADGRFVVAINPEVQPGNWLPMPRPTGPVRLALRLYDTPVAASAGSIERAALPAITRLGCRT</sequence>
<dbReference type="Pfam" id="PF06742">
    <property type="entry name" value="DUF1214"/>
    <property type="match status" value="1"/>
</dbReference>
<dbReference type="RefSeq" id="WP_238243291.1">
    <property type="nucleotide sequence ID" value="NZ_BPQP01000019.1"/>
</dbReference>
<keyword evidence="3" id="KW-1185">Reference proteome</keyword>
<protein>
    <recommendedName>
        <fullName evidence="1">DUF1214 domain-containing protein</fullName>
    </recommendedName>
</protein>
<comment type="caution">
    <text evidence="2">The sequence shown here is derived from an EMBL/GenBank/DDBJ whole genome shotgun (WGS) entry which is preliminary data.</text>
</comment>
<dbReference type="InterPro" id="IPR012038">
    <property type="entry name" value="UCP009471"/>
</dbReference>
<evidence type="ECO:0000259" key="1">
    <source>
        <dbReference type="Pfam" id="PF06742"/>
    </source>
</evidence>